<sequence>MNIKNLDKDKIAAWAVHGFTASGAVLGFLAI</sequence>
<gene>
    <name evidence="2" type="ORF">METZ01_LOCUS315563</name>
</gene>
<evidence type="ECO:0000313" key="2">
    <source>
        <dbReference type="EMBL" id="SVC62709.1"/>
    </source>
</evidence>
<keyword evidence="1" id="KW-0812">Transmembrane</keyword>
<protein>
    <submittedName>
        <fullName evidence="2">Uncharacterized protein</fullName>
    </submittedName>
</protein>
<name>A0A382NNB9_9ZZZZ</name>
<feature type="non-terminal residue" evidence="2">
    <location>
        <position position="31"/>
    </location>
</feature>
<dbReference type="AlphaFoldDB" id="A0A382NNB9"/>
<keyword evidence="1" id="KW-1133">Transmembrane helix</keyword>
<evidence type="ECO:0000256" key="1">
    <source>
        <dbReference type="SAM" id="Phobius"/>
    </source>
</evidence>
<accession>A0A382NNB9</accession>
<organism evidence="2">
    <name type="scientific">marine metagenome</name>
    <dbReference type="NCBI Taxonomy" id="408172"/>
    <lineage>
        <taxon>unclassified sequences</taxon>
        <taxon>metagenomes</taxon>
        <taxon>ecological metagenomes</taxon>
    </lineage>
</organism>
<proteinExistence type="predicted"/>
<keyword evidence="1" id="KW-0472">Membrane</keyword>
<feature type="transmembrane region" description="Helical" evidence="1">
    <location>
        <begin position="12"/>
        <end position="30"/>
    </location>
</feature>
<dbReference type="EMBL" id="UINC01101698">
    <property type="protein sequence ID" value="SVC62709.1"/>
    <property type="molecule type" value="Genomic_DNA"/>
</dbReference>
<reference evidence="2" key="1">
    <citation type="submission" date="2018-05" db="EMBL/GenBank/DDBJ databases">
        <authorList>
            <person name="Lanie J.A."/>
            <person name="Ng W.-L."/>
            <person name="Kazmierczak K.M."/>
            <person name="Andrzejewski T.M."/>
            <person name="Davidsen T.M."/>
            <person name="Wayne K.J."/>
            <person name="Tettelin H."/>
            <person name="Glass J.I."/>
            <person name="Rusch D."/>
            <person name="Podicherti R."/>
            <person name="Tsui H.-C.T."/>
            <person name="Winkler M.E."/>
        </authorList>
    </citation>
    <scope>NUCLEOTIDE SEQUENCE</scope>
</reference>